<dbReference type="EMBL" id="MHOZ01000002">
    <property type="protein sequence ID" value="OGZ74735.1"/>
    <property type="molecule type" value="Genomic_DNA"/>
</dbReference>
<protein>
    <recommendedName>
        <fullName evidence="4">DUF3899 domain-containing protein</fullName>
    </recommendedName>
</protein>
<accession>A0A1G2IJ17</accession>
<keyword evidence="1" id="KW-0472">Membrane</keyword>
<gene>
    <name evidence="2" type="ORF">A2998_02860</name>
</gene>
<reference evidence="2 3" key="1">
    <citation type="journal article" date="2016" name="Nat. Commun.">
        <title>Thousands of microbial genomes shed light on interconnected biogeochemical processes in an aquifer system.</title>
        <authorList>
            <person name="Anantharaman K."/>
            <person name="Brown C.T."/>
            <person name="Hug L.A."/>
            <person name="Sharon I."/>
            <person name="Castelle C.J."/>
            <person name="Probst A.J."/>
            <person name="Thomas B.C."/>
            <person name="Singh A."/>
            <person name="Wilkins M.J."/>
            <person name="Karaoz U."/>
            <person name="Brodie E.L."/>
            <person name="Williams K.H."/>
            <person name="Hubbard S.S."/>
            <person name="Banfield J.F."/>
        </authorList>
    </citation>
    <scope>NUCLEOTIDE SEQUENCE [LARGE SCALE GENOMIC DNA]</scope>
</reference>
<evidence type="ECO:0000313" key="2">
    <source>
        <dbReference type="EMBL" id="OGZ74735.1"/>
    </source>
</evidence>
<sequence length="126" mass="14948">MEKLQKTELFKAFVDHLKSLIKEPPYSIFIFISPILLIITLFWRDYFEIFIIFFFYSVFGIVFRHAVKDFRGRIKESCKNNKITSLDSDKKFTRIDLWLTGIYQSVNLVLVVVLIVIIIILFTTSK</sequence>
<evidence type="ECO:0008006" key="4">
    <source>
        <dbReference type="Google" id="ProtNLM"/>
    </source>
</evidence>
<evidence type="ECO:0000256" key="1">
    <source>
        <dbReference type="SAM" id="Phobius"/>
    </source>
</evidence>
<evidence type="ECO:0000313" key="3">
    <source>
        <dbReference type="Proteomes" id="UP000178826"/>
    </source>
</evidence>
<keyword evidence="1" id="KW-1133">Transmembrane helix</keyword>
<organism evidence="2 3">
    <name type="scientific">Candidatus Staskawiczbacteria bacterium RIFCSPLOWO2_01_FULL_37_25b</name>
    <dbReference type="NCBI Taxonomy" id="1802213"/>
    <lineage>
        <taxon>Bacteria</taxon>
        <taxon>Candidatus Staskawicziibacteriota</taxon>
    </lineage>
</organism>
<dbReference type="Proteomes" id="UP000178826">
    <property type="component" value="Unassembled WGS sequence"/>
</dbReference>
<proteinExistence type="predicted"/>
<name>A0A1G2IJ17_9BACT</name>
<keyword evidence="1" id="KW-0812">Transmembrane</keyword>
<dbReference type="AlphaFoldDB" id="A0A1G2IJ17"/>
<feature type="transmembrane region" description="Helical" evidence="1">
    <location>
        <begin position="26"/>
        <end position="43"/>
    </location>
</feature>
<comment type="caution">
    <text evidence="2">The sequence shown here is derived from an EMBL/GenBank/DDBJ whole genome shotgun (WGS) entry which is preliminary data.</text>
</comment>
<feature type="transmembrane region" description="Helical" evidence="1">
    <location>
        <begin position="49"/>
        <end position="67"/>
    </location>
</feature>
<feature type="transmembrane region" description="Helical" evidence="1">
    <location>
        <begin position="97"/>
        <end position="122"/>
    </location>
</feature>